<name>A0ABY0IF98_9BACT</name>
<accession>A0ABY0IF98</accession>
<dbReference type="EMBL" id="QDKL01000003">
    <property type="protein sequence ID" value="RZF20763.1"/>
    <property type="molecule type" value="Genomic_DNA"/>
</dbReference>
<dbReference type="InterPro" id="IPR036412">
    <property type="entry name" value="HAD-like_sf"/>
</dbReference>
<dbReference type="NCBIfam" id="TIGR01662">
    <property type="entry name" value="HAD-SF-IIIA"/>
    <property type="match status" value="1"/>
</dbReference>
<dbReference type="Pfam" id="PF13242">
    <property type="entry name" value="Hydrolase_like"/>
    <property type="match status" value="1"/>
</dbReference>
<dbReference type="GO" id="GO:0016787">
    <property type="term" value="F:hydrolase activity"/>
    <property type="evidence" value="ECO:0007669"/>
    <property type="project" value="UniProtKB-KW"/>
</dbReference>
<dbReference type="PANTHER" id="PTHR42891">
    <property type="entry name" value="D-GLYCERO-BETA-D-MANNO-HEPTOSE-1,7-BISPHOSPHATE 7-PHOSPHATASE"/>
    <property type="match status" value="1"/>
</dbReference>
<evidence type="ECO:0000313" key="1">
    <source>
        <dbReference type="EMBL" id="RZF20763.1"/>
    </source>
</evidence>
<dbReference type="InterPro" id="IPR023214">
    <property type="entry name" value="HAD_sf"/>
</dbReference>
<comment type="caution">
    <text evidence="1">The sequence shown here is derived from an EMBL/GenBank/DDBJ whole genome shotgun (WGS) entry which is preliminary data.</text>
</comment>
<gene>
    <name evidence="1" type="ORF">DAY19_12315</name>
</gene>
<keyword evidence="1" id="KW-0378">Hydrolase</keyword>
<evidence type="ECO:0000313" key="2">
    <source>
        <dbReference type="Proteomes" id="UP000443582"/>
    </source>
</evidence>
<proteinExistence type="predicted"/>
<dbReference type="RefSeq" id="WP_115362907.1">
    <property type="nucleotide sequence ID" value="NZ_QDKL01000003.1"/>
</dbReference>
<dbReference type="Gene3D" id="3.40.50.1000">
    <property type="entry name" value="HAD superfamily/HAD-like"/>
    <property type="match status" value="1"/>
</dbReference>
<dbReference type="SUPFAM" id="SSF56784">
    <property type="entry name" value="HAD-like"/>
    <property type="match status" value="1"/>
</dbReference>
<sequence length="315" mass="36470">MFDIVLCQRDYKEIKELECDLFQVLEFEDDGQLKDLVNEGNKVLFITYKSSVRPDLFNIYDLPKNGNCEYYYLSKLNLNGEELENNEKFFPEVMDITLCSEYYAASGVFYVDAVDPVGMPHFEKAVMPIVKSYHKKQAYRPAVFLDRDGVLNVDHSYVHKVDDLELKEGAYEFLLNEFNIERLKIVLTNQSGVSKGMFEYEDVVHFNNALNDSLQNLIDAFYIAPFEFLKGVGQYKFHSLCRKPHPGMLLEACYDFPIKLSDSYMVGDKMSDDLDFPLVETIHLRGKYELDSDVTIADNFREVINFATALPKKTK</sequence>
<dbReference type="InterPro" id="IPR004446">
    <property type="entry name" value="Heptose_bisP_phosphatase"/>
</dbReference>
<keyword evidence="2" id="KW-1185">Reference proteome</keyword>
<protein>
    <submittedName>
        <fullName evidence="1">HAD-IIIA family hydrolase</fullName>
    </submittedName>
</protein>
<dbReference type="Proteomes" id="UP000443582">
    <property type="component" value="Unassembled WGS sequence"/>
</dbReference>
<dbReference type="InterPro" id="IPR006549">
    <property type="entry name" value="HAD-SF_hydro_IIIA"/>
</dbReference>
<organism evidence="1 2">
    <name type="scientific">Halobacteriovorax vibrionivorans</name>
    <dbReference type="NCBI Taxonomy" id="2152716"/>
    <lineage>
        <taxon>Bacteria</taxon>
        <taxon>Pseudomonadati</taxon>
        <taxon>Bdellovibrionota</taxon>
        <taxon>Bacteriovoracia</taxon>
        <taxon>Bacteriovoracales</taxon>
        <taxon>Halobacteriovoraceae</taxon>
        <taxon>Halobacteriovorax</taxon>
    </lineage>
</organism>
<dbReference type="PANTHER" id="PTHR42891:SF1">
    <property type="entry name" value="D-GLYCERO-BETA-D-MANNO-HEPTOSE-1,7-BISPHOSPHATE 7-PHOSPHATASE"/>
    <property type="match status" value="1"/>
</dbReference>
<reference evidence="2" key="1">
    <citation type="journal article" date="2019" name="Int. J. Syst. Evol. Microbiol.">
        <title>Halobacteriovorax valvorus sp. nov., a novel prokaryotic predator isolated from coastal seawater of China.</title>
        <authorList>
            <person name="Chen M.-X."/>
        </authorList>
    </citation>
    <scope>NUCLEOTIDE SEQUENCE [LARGE SCALE GENOMIC DNA]</scope>
    <source>
        <strain evidence="2">BL9</strain>
    </source>
</reference>